<sequence length="100" mass="10943">MSTEAVKQDESKGEKAAVISFLLISAAFLMAEIGLMDISLLKAPELIQWIYDKVTLPESLIFISHFKGLFGFFVMVISCLPALALMGITGMVMSKIADKQ</sequence>
<dbReference type="RefSeq" id="WP_055660385.1">
    <property type="nucleotide sequence ID" value="NZ_CABIXC010000027.1"/>
</dbReference>
<dbReference type="AlphaFoldDB" id="A0A174MQW0"/>
<evidence type="ECO:0000313" key="3">
    <source>
        <dbReference type="EMBL" id="RGL97043.1"/>
    </source>
</evidence>
<evidence type="ECO:0000313" key="2">
    <source>
        <dbReference type="EMBL" id="CUP37147.1"/>
    </source>
</evidence>
<reference evidence="3 5" key="2">
    <citation type="submission" date="2018-08" db="EMBL/GenBank/DDBJ databases">
        <title>A genome reference for cultivated species of the human gut microbiota.</title>
        <authorList>
            <person name="Zou Y."/>
            <person name="Xue W."/>
            <person name="Luo G."/>
        </authorList>
    </citation>
    <scope>NUCLEOTIDE SEQUENCE [LARGE SCALE GENOMIC DNA]</scope>
    <source>
        <strain evidence="3 5">TF05-11AC</strain>
    </source>
</reference>
<reference evidence="2 4" key="1">
    <citation type="submission" date="2015-09" db="EMBL/GenBank/DDBJ databases">
        <authorList>
            <consortium name="Pathogen Informatics"/>
        </authorList>
    </citation>
    <scope>NUCLEOTIDE SEQUENCE [LARGE SCALE GENOMIC DNA]</scope>
    <source>
        <strain evidence="2 4">2789STDY5608850</strain>
    </source>
</reference>
<feature type="transmembrane region" description="Helical" evidence="1">
    <location>
        <begin position="16"/>
        <end position="36"/>
    </location>
</feature>
<dbReference type="EMBL" id="QSSQ01000038">
    <property type="protein sequence ID" value="RGL97043.1"/>
    <property type="molecule type" value="Genomic_DNA"/>
</dbReference>
<keyword evidence="1" id="KW-0472">Membrane</keyword>
<dbReference type="Proteomes" id="UP000261257">
    <property type="component" value="Unassembled WGS sequence"/>
</dbReference>
<dbReference type="EMBL" id="CYZE01000027">
    <property type="protein sequence ID" value="CUP37147.1"/>
    <property type="molecule type" value="Genomic_DNA"/>
</dbReference>
<keyword evidence="1" id="KW-1133">Transmembrane helix</keyword>
<gene>
    <name evidence="3" type="ORF">DXC39_25715</name>
    <name evidence="2" type="ORF">ERS852407_05739</name>
</gene>
<dbReference type="Proteomes" id="UP000095651">
    <property type="component" value="Unassembled WGS sequence"/>
</dbReference>
<name>A0A174MQW0_9FIRM</name>
<evidence type="ECO:0000313" key="4">
    <source>
        <dbReference type="Proteomes" id="UP000095651"/>
    </source>
</evidence>
<accession>A0A174MQW0</accession>
<evidence type="ECO:0000313" key="5">
    <source>
        <dbReference type="Proteomes" id="UP000261257"/>
    </source>
</evidence>
<organism evidence="2 4">
    <name type="scientific">Hungatella hathewayi</name>
    <dbReference type="NCBI Taxonomy" id="154046"/>
    <lineage>
        <taxon>Bacteria</taxon>
        <taxon>Bacillati</taxon>
        <taxon>Bacillota</taxon>
        <taxon>Clostridia</taxon>
        <taxon>Lachnospirales</taxon>
        <taxon>Lachnospiraceae</taxon>
        <taxon>Hungatella</taxon>
    </lineage>
</organism>
<protein>
    <submittedName>
        <fullName evidence="2">Uncharacterized protein</fullName>
    </submittedName>
</protein>
<evidence type="ECO:0000256" key="1">
    <source>
        <dbReference type="SAM" id="Phobius"/>
    </source>
</evidence>
<proteinExistence type="predicted"/>
<keyword evidence="1" id="KW-0812">Transmembrane</keyword>
<feature type="transmembrane region" description="Helical" evidence="1">
    <location>
        <begin position="69"/>
        <end position="93"/>
    </location>
</feature>